<name>S8DD65_9LAMI</name>
<dbReference type="Proteomes" id="UP000015453">
    <property type="component" value="Unassembled WGS sequence"/>
</dbReference>
<dbReference type="EMBL" id="AUSU01010413">
    <property type="protein sequence ID" value="EPS57277.1"/>
    <property type="molecule type" value="Genomic_DNA"/>
</dbReference>
<proteinExistence type="predicted"/>
<evidence type="ECO:0000313" key="1">
    <source>
        <dbReference type="EMBL" id="EPS57277.1"/>
    </source>
</evidence>
<keyword evidence="2" id="KW-1185">Reference proteome</keyword>
<dbReference type="AlphaFoldDB" id="S8DD65"/>
<protein>
    <submittedName>
        <fullName evidence="1">Uncharacterized protein</fullName>
    </submittedName>
</protein>
<organism evidence="1 2">
    <name type="scientific">Genlisea aurea</name>
    <dbReference type="NCBI Taxonomy" id="192259"/>
    <lineage>
        <taxon>Eukaryota</taxon>
        <taxon>Viridiplantae</taxon>
        <taxon>Streptophyta</taxon>
        <taxon>Embryophyta</taxon>
        <taxon>Tracheophyta</taxon>
        <taxon>Spermatophyta</taxon>
        <taxon>Magnoliopsida</taxon>
        <taxon>eudicotyledons</taxon>
        <taxon>Gunneridae</taxon>
        <taxon>Pentapetalae</taxon>
        <taxon>asterids</taxon>
        <taxon>lamiids</taxon>
        <taxon>Lamiales</taxon>
        <taxon>Lentibulariaceae</taxon>
        <taxon>Genlisea</taxon>
    </lineage>
</organism>
<evidence type="ECO:0000313" key="2">
    <source>
        <dbReference type="Proteomes" id="UP000015453"/>
    </source>
</evidence>
<reference evidence="1 2" key="1">
    <citation type="journal article" date="2013" name="BMC Genomics">
        <title>The miniature genome of a carnivorous plant Genlisea aurea contains a low number of genes and short non-coding sequences.</title>
        <authorList>
            <person name="Leushkin E.V."/>
            <person name="Sutormin R.A."/>
            <person name="Nabieva E.R."/>
            <person name="Penin A.A."/>
            <person name="Kondrashov A.S."/>
            <person name="Logacheva M.D."/>
        </authorList>
    </citation>
    <scope>NUCLEOTIDE SEQUENCE [LARGE SCALE GENOMIC DNA]</scope>
</reference>
<sequence length="53" mass="6034">MGAQKSWPNIEVEVQAQDVHPVASRLGRGDVSVNIWWIRKIQGGEEEYGINER</sequence>
<comment type="caution">
    <text evidence="1">The sequence shown here is derived from an EMBL/GenBank/DDBJ whole genome shotgun (WGS) entry which is preliminary data.</text>
</comment>
<accession>S8DD65</accession>
<gene>
    <name evidence="1" type="ORF">M569_17543</name>
</gene>